<dbReference type="Gene3D" id="3.30.420.10">
    <property type="entry name" value="Ribonuclease H-like superfamily/Ribonuclease H"/>
    <property type="match status" value="1"/>
</dbReference>
<dbReference type="PANTHER" id="PTHR42648:SF32">
    <property type="entry name" value="RIBONUCLEASE H-LIKE DOMAIN, GAG-PRE-INTEGRASE DOMAIN PROTEIN-RELATED"/>
    <property type="match status" value="1"/>
</dbReference>
<dbReference type="Pfam" id="PF25597">
    <property type="entry name" value="SH3_retrovirus"/>
    <property type="match status" value="1"/>
</dbReference>
<gene>
    <name evidence="2" type="ORF">Tci_054242</name>
</gene>
<dbReference type="InterPro" id="IPR039537">
    <property type="entry name" value="Retrotran_Ty1/copia-like"/>
</dbReference>
<dbReference type="GO" id="GO:0003676">
    <property type="term" value="F:nucleic acid binding"/>
    <property type="evidence" value="ECO:0007669"/>
    <property type="project" value="InterPro"/>
</dbReference>
<organism evidence="2">
    <name type="scientific">Tanacetum cinerariifolium</name>
    <name type="common">Dalmatian daisy</name>
    <name type="synonym">Chrysanthemum cinerariifolium</name>
    <dbReference type="NCBI Taxonomy" id="118510"/>
    <lineage>
        <taxon>Eukaryota</taxon>
        <taxon>Viridiplantae</taxon>
        <taxon>Streptophyta</taxon>
        <taxon>Embryophyta</taxon>
        <taxon>Tracheophyta</taxon>
        <taxon>Spermatophyta</taxon>
        <taxon>Magnoliopsida</taxon>
        <taxon>eudicotyledons</taxon>
        <taxon>Gunneridae</taxon>
        <taxon>Pentapetalae</taxon>
        <taxon>asterids</taxon>
        <taxon>campanulids</taxon>
        <taxon>Asterales</taxon>
        <taxon>Asteraceae</taxon>
        <taxon>Asteroideae</taxon>
        <taxon>Anthemideae</taxon>
        <taxon>Anthemidinae</taxon>
        <taxon>Tanacetum</taxon>
    </lineage>
</organism>
<dbReference type="InterPro" id="IPR012337">
    <property type="entry name" value="RNaseH-like_sf"/>
</dbReference>
<dbReference type="InterPro" id="IPR036397">
    <property type="entry name" value="RNaseH_sf"/>
</dbReference>
<sequence length="982" mass="110709">MEGLHNALSIAISLGLIRGVKFGSHEVFYLTLGFKINIQKSNVYGIGVSDVDVSSMTNKSGWASGSFHFTYLGLPIVSNMSLTWRDSSFYIRYNRLYRLEREKDCLVIDRIDHGQWRWNWSRPNFGARNSADLLDMLFEISFEEINEVEDTCVMQELEDGDEVGNLTMEPRMLNALLIRRFSFLWPHRQLETNTFLERRSLVPLAMVTWNLQIIFSLSVTLPKTFGCLFVNDVIFLFLLLLRMSIGKIIENGNASIVTKTIDGKETVIPPTSVDEKAKRRAYLKTRSTLLMALPNEHQLKFNSYKDAKTLMQAIENRFGEIKTLSLDDLFKNLKAYESEVMGTSRSTTNSHNVAFLSSSSTNSTTRVVDTTQGVNTASTQDAANSSTTVENLSDVVIYSFFSSQLRSWTWPTKKELNLTSPMWSVLTATRDDTLQGSAGHPGIKTAGTESLSEGHYSNLDDFVDVNESVNSEDEDELRPNIEKKTVKPSFANIKFVKSKEQVKSLRKTTVKQGNPQQDLKDKGVIDSGCSRHMTINKSYLTDYEKIDGGFVAFRDFKLTDESHVLLKVPRKYNMYNVNLKNVVPQGGLTCLLTKSTSNESNLWHRRLGHKGKQQRASCKTKTVSSISQPLQMLHMDLFGPTFVKSLIKKMYCLVVTDDFSRTSQQNRVAERKNRTLIEAARTMLADSKLPTIFWAEVVNTACYVQNRVLVIKPHNKTPYELFLGKFDGKADKGFFVGYFTNSKAFRVFNNRTSIVEENLHVKFSENTPNIIGSGPNWLFDIDALTKSMNYKPGVAGNQSNGSAGTKACDIVGKTRVKTIPDNDYILLPLWTQDLLFSFNSKDSPGAGYKPLGEEEKNDTEDLGNEYSEALTTEEPKVNQEKDIVNNTNRVNDVSSTVNAANNKVNVVGRKSSIELPDDTNMPELEDISIFQDSNEDVFGAEDDLNNLESTFQVSPIPVTRIHKDHPFKKSLEICIQLLKQGK</sequence>
<dbReference type="InterPro" id="IPR057670">
    <property type="entry name" value="SH3_retrovirus"/>
</dbReference>
<accession>A0A6L2NCJ4</accession>
<dbReference type="SUPFAM" id="SSF53098">
    <property type="entry name" value="Ribonuclease H-like"/>
    <property type="match status" value="1"/>
</dbReference>
<name>A0A6L2NCJ4_TANCI</name>
<dbReference type="PANTHER" id="PTHR42648">
    <property type="entry name" value="TRANSPOSASE, PUTATIVE-RELATED"/>
    <property type="match status" value="1"/>
</dbReference>
<dbReference type="EMBL" id="BKCJ010008447">
    <property type="protein sequence ID" value="GEU82264.1"/>
    <property type="molecule type" value="Genomic_DNA"/>
</dbReference>
<dbReference type="AlphaFoldDB" id="A0A6L2NCJ4"/>
<feature type="domain" description="Retroviral polymerase SH3-like" evidence="1">
    <location>
        <begin position="724"/>
        <end position="767"/>
    </location>
</feature>
<evidence type="ECO:0000313" key="2">
    <source>
        <dbReference type="EMBL" id="GEU82264.1"/>
    </source>
</evidence>
<protein>
    <recommendedName>
        <fullName evidence="1">Retroviral polymerase SH3-like domain-containing protein</fullName>
    </recommendedName>
</protein>
<evidence type="ECO:0000259" key="1">
    <source>
        <dbReference type="Pfam" id="PF25597"/>
    </source>
</evidence>
<reference evidence="2" key="1">
    <citation type="journal article" date="2019" name="Sci. Rep.">
        <title>Draft genome of Tanacetum cinerariifolium, the natural source of mosquito coil.</title>
        <authorList>
            <person name="Yamashiro T."/>
            <person name="Shiraishi A."/>
            <person name="Satake H."/>
            <person name="Nakayama K."/>
        </authorList>
    </citation>
    <scope>NUCLEOTIDE SEQUENCE</scope>
</reference>
<comment type="caution">
    <text evidence="2">The sequence shown here is derived from an EMBL/GenBank/DDBJ whole genome shotgun (WGS) entry which is preliminary data.</text>
</comment>
<proteinExistence type="predicted"/>